<reference evidence="1" key="1">
    <citation type="journal article" date="2013" name="Genetics">
        <title>The draft genome and transcriptome of Panagrellus redivivus are shaped by the harsh demands of a free-living lifestyle.</title>
        <authorList>
            <person name="Srinivasan J."/>
            <person name="Dillman A.R."/>
            <person name="Macchietto M.G."/>
            <person name="Heikkinen L."/>
            <person name="Lakso M."/>
            <person name="Fracchia K.M."/>
            <person name="Antoshechkin I."/>
            <person name="Mortazavi A."/>
            <person name="Wong G."/>
            <person name="Sternberg P.W."/>
        </authorList>
    </citation>
    <scope>NUCLEOTIDE SEQUENCE [LARGE SCALE GENOMIC DNA]</scope>
    <source>
        <strain evidence="1">MT8872</strain>
    </source>
</reference>
<proteinExistence type="predicted"/>
<accession>A0A7E4ZRF4</accession>
<reference evidence="2" key="2">
    <citation type="submission" date="2020-10" db="UniProtKB">
        <authorList>
            <consortium name="WormBaseParasite"/>
        </authorList>
    </citation>
    <scope>IDENTIFICATION</scope>
</reference>
<sequence>MKFVGTEMRSMPMNRDECGRPEIKKQRVRLTSMDSLGLAISRNEGMIRQEGVERPRTCAIATCLQTRTTRSCDGMAHRRKLPFSAGLRTKNGNPQTGYHGALLYY</sequence>
<evidence type="ECO:0000313" key="2">
    <source>
        <dbReference type="WBParaSite" id="Pan_g1308.t1"/>
    </source>
</evidence>
<protein>
    <submittedName>
        <fullName evidence="2">Uncharacterized protein</fullName>
    </submittedName>
</protein>
<keyword evidence="1" id="KW-1185">Reference proteome</keyword>
<evidence type="ECO:0000313" key="1">
    <source>
        <dbReference type="Proteomes" id="UP000492821"/>
    </source>
</evidence>
<dbReference type="AlphaFoldDB" id="A0A7E4ZRF4"/>
<dbReference type="WBParaSite" id="Pan_g1308.t1">
    <property type="protein sequence ID" value="Pan_g1308.t1"/>
    <property type="gene ID" value="Pan_g1308"/>
</dbReference>
<dbReference type="Proteomes" id="UP000492821">
    <property type="component" value="Unassembled WGS sequence"/>
</dbReference>
<organism evidence="1 2">
    <name type="scientific">Panagrellus redivivus</name>
    <name type="common">Microworm</name>
    <dbReference type="NCBI Taxonomy" id="6233"/>
    <lineage>
        <taxon>Eukaryota</taxon>
        <taxon>Metazoa</taxon>
        <taxon>Ecdysozoa</taxon>
        <taxon>Nematoda</taxon>
        <taxon>Chromadorea</taxon>
        <taxon>Rhabditida</taxon>
        <taxon>Tylenchina</taxon>
        <taxon>Panagrolaimomorpha</taxon>
        <taxon>Panagrolaimoidea</taxon>
        <taxon>Panagrolaimidae</taxon>
        <taxon>Panagrellus</taxon>
    </lineage>
</organism>
<name>A0A7E4ZRF4_PANRE</name>